<evidence type="ECO:0000313" key="4">
    <source>
        <dbReference type="Proteomes" id="UP001149090"/>
    </source>
</evidence>
<dbReference type="AlphaFoldDB" id="A0A9Q0LFV7"/>
<dbReference type="Gene3D" id="1.20.1280.50">
    <property type="match status" value="1"/>
</dbReference>
<feature type="domain" description="F-box" evidence="2">
    <location>
        <begin position="45"/>
        <end position="91"/>
    </location>
</feature>
<evidence type="ECO:0000256" key="1">
    <source>
        <dbReference type="SAM" id="Phobius"/>
    </source>
</evidence>
<keyword evidence="1" id="KW-0812">Transmembrane</keyword>
<dbReference type="SUPFAM" id="SSF81383">
    <property type="entry name" value="F-box domain"/>
    <property type="match status" value="1"/>
</dbReference>
<organism evidence="3 4">
    <name type="scientific">Anaeramoeba ignava</name>
    <name type="common">Anaerobic marine amoeba</name>
    <dbReference type="NCBI Taxonomy" id="1746090"/>
    <lineage>
        <taxon>Eukaryota</taxon>
        <taxon>Metamonada</taxon>
        <taxon>Anaeramoebidae</taxon>
        <taxon>Anaeramoeba</taxon>
    </lineage>
</organism>
<comment type="caution">
    <text evidence="3">The sequence shown here is derived from an EMBL/GenBank/DDBJ whole genome shotgun (WGS) entry which is preliminary data.</text>
</comment>
<dbReference type="CDD" id="cd09917">
    <property type="entry name" value="F-box_SF"/>
    <property type="match status" value="1"/>
</dbReference>
<feature type="transmembrane region" description="Helical" evidence="1">
    <location>
        <begin position="460"/>
        <end position="480"/>
    </location>
</feature>
<feature type="transmembrane region" description="Helical" evidence="1">
    <location>
        <begin position="248"/>
        <end position="266"/>
    </location>
</feature>
<keyword evidence="4" id="KW-1185">Reference proteome</keyword>
<proteinExistence type="predicted"/>
<keyword evidence="1" id="KW-0472">Membrane</keyword>
<protein>
    <recommendedName>
        <fullName evidence="2">F-box domain-containing protein</fullName>
    </recommendedName>
</protein>
<dbReference type="Pfam" id="PF12937">
    <property type="entry name" value="F-box-like"/>
    <property type="match status" value="1"/>
</dbReference>
<dbReference type="EMBL" id="JAPDFW010000081">
    <property type="protein sequence ID" value="KAJ5072516.1"/>
    <property type="molecule type" value="Genomic_DNA"/>
</dbReference>
<dbReference type="InterPro" id="IPR001810">
    <property type="entry name" value="F-box_dom"/>
</dbReference>
<feature type="transmembrane region" description="Helical" evidence="1">
    <location>
        <begin position="365"/>
        <end position="383"/>
    </location>
</feature>
<dbReference type="Proteomes" id="UP001149090">
    <property type="component" value="Unassembled WGS sequence"/>
</dbReference>
<feature type="transmembrane region" description="Helical" evidence="1">
    <location>
        <begin position="306"/>
        <end position="324"/>
    </location>
</feature>
<dbReference type="InterPro" id="IPR019396">
    <property type="entry name" value="TM_Fragile-X-F-assoc"/>
</dbReference>
<feature type="transmembrane region" description="Helical" evidence="1">
    <location>
        <begin position="429"/>
        <end position="453"/>
    </location>
</feature>
<dbReference type="OrthoDB" id="3219396at2759"/>
<sequence length="485" mass="56941">MEQFTIQKYGDKLKAKITNGDFNFLKIGEMSEVPTKLKKPPKQENLFIEMLPEDVHLYIFQFLSPGSLLKLSMTCQTFNDLSQDINCWRNMSFKYWRYFLLNNFEMQNYYRYYGNSKEDQIPIHGIIEEPKIINSNLQLKSFIDKKPQKLIQRQSSISLMFNQLQNLREKKEEDQNYIFPEKDYRSYMMRYIQSTPNPKNELISKSKLINQKIKERKEKYEEFLKNQAKINKQNLLIRKLDGFMAADFKLFAFLIIVFLVSLSIYVDKNLNSNPFYFFIPLLVSIFIFSSLNFIKSFFDFSYSKASDLMFSLISFVVFIQVLLIGLKSGKIIQISWLWIFTLFFILTGILVLGSILIFIGGPNLFTFLLVFSSSILFLFFILLGLKLNGKSGLGYFKVFSPLFLIDILSALVCISSLKASSHSRGGLEIIFVIFFVFILIPLIIFEILIFCYLQFSGFKYISFTFIPLYFPLFGLFYLVFSLKTF</sequence>
<keyword evidence="1" id="KW-1133">Transmembrane helix</keyword>
<gene>
    <name evidence="3" type="ORF">M0811_01531</name>
</gene>
<dbReference type="PANTHER" id="PTHR13568">
    <property type="entry name" value="FAM11A, B PROTEIN"/>
    <property type="match status" value="1"/>
</dbReference>
<evidence type="ECO:0000313" key="3">
    <source>
        <dbReference type="EMBL" id="KAJ5072516.1"/>
    </source>
</evidence>
<dbReference type="PROSITE" id="PS50181">
    <property type="entry name" value="FBOX"/>
    <property type="match status" value="1"/>
</dbReference>
<accession>A0A9Q0LFV7</accession>
<feature type="transmembrane region" description="Helical" evidence="1">
    <location>
        <begin position="395"/>
        <end position="417"/>
    </location>
</feature>
<dbReference type="SMART" id="SM00256">
    <property type="entry name" value="FBOX"/>
    <property type="match status" value="1"/>
</dbReference>
<name>A0A9Q0LFV7_ANAIG</name>
<evidence type="ECO:0000259" key="2">
    <source>
        <dbReference type="PROSITE" id="PS50181"/>
    </source>
</evidence>
<reference evidence="3" key="1">
    <citation type="submission" date="2022-10" db="EMBL/GenBank/DDBJ databases">
        <title>Novel sulphate-reducing endosymbionts in the free-living metamonad Anaeramoeba.</title>
        <authorList>
            <person name="Jerlstrom-Hultqvist J."/>
            <person name="Cepicka I."/>
            <person name="Gallot-Lavallee L."/>
            <person name="Salas-Leiva D."/>
            <person name="Curtis B.A."/>
            <person name="Zahonova K."/>
            <person name="Pipaliya S."/>
            <person name="Dacks J."/>
            <person name="Roger A.J."/>
        </authorList>
    </citation>
    <scope>NUCLEOTIDE SEQUENCE</scope>
    <source>
        <strain evidence="3">BMAN</strain>
    </source>
</reference>
<feature type="transmembrane region" description="Helical" evidence="1">
    <location>
        <begin position="275"/>
        <end position="294"/>
    </location>
</feature>
<dbReference type="PANTHER" id="PTHR13568:SF9">
    <property type="entry name" value="TRANSMEMBRANE PROTEIN 203"/>
    <property type="match status" value="1"/>
</dbReference>
<feature type="transmembrane region" description="Helical" evidence="1">
    <location>
        <begin position="336"/>
        <end position="359"/>
    </location>
</feature>
<dbReference type="InterPro" id="IPR036047">
    <property type="entry name" value="F-box-like_dom_sf"/>
</dbReference>